<keyword evidence="1" id="KW-1133">Transmembrane helix</keyword>
<feature type="transmembrane region" description="Helical" evidence="1">
    <location>
        <begin position="20"/>
        <end position="42"/>
    </location>
</feature>
<comment type="caution">
    <text evidence="2">The sequence shown here is derived from an EMBL/GenBank/DDBJ whole genome shotgun (WGS) entry which is preliminary data.</text>
</comment>
<name>A0ABR0XNR0_REHGL</name>
<proteinExistence type="predicted"/>
<dbReference type="Proteomes" id="UP001318860">
    <property type="component" value="Unassembled WGS sequence"/>
</dbReference>
<evidence type="ECO:0008006" key="4">
    <source>
        <dbReference type="Google" id="ProtNLM"/>
    </source>
</evidence>
<keyword evidence="1" id="KW-0812">Transmembrane</keyword>
<evidence type="ECO:0000313" key="2">
    <source>
        <dbReference type="EMBL" id="KAK6160795.1"/>
    </source>
</evidence>
<organism evidence="2 3">
    <name type="scientific">Rehmannia glutinosa</name>
    <name type="common">Chinese foxglove</name>
    <dbReference type="NCBI Taxonomy" id="99300"/>
    <lineage>
        <taxon>Eukaryota</taxon>
        <taxon>Viridiplantae</taxon>
        <taxon>Streptophyta</taxon>
        <taxon>Embryophyta</taxon>
        <taxon>Tracheophyta</taxon>
        <taxon>Spermatophyta</taxon>
        <taxon>Magnoliopsida</taxon>
        <taxon>eudicotyledons</taxon>
        <taxon>Gunneridae</taxon>
        <taxon>Pentapetalae</taxon>
        <taxon>asterids</taxon>
        <taxon>lamiids</taxon>
        <taxon>Lamiales</taxon>
        <taxon>Orobanchaceae</taxon>
        <taxon>Rehmannieae</taxon>
        <taxon>Rehmannia</taxon>
    </lineage>
</organism>
<evidence type="ECO:0000313" key="3">
    <source>
        <dbReference type="Proteomes" id="UP001318860"/>
    </source>
</evidence>
<keyword evidence="1" id="KW-0472">Membrane</keyword>
<protein>
    <recommendedName>
        <fullName evidence="4">Transmembrane protein</fullName>
    </recommendedName>
</protein>
<accession>A0ABR0XNR0</accession>
<keyword evidence="3" id="KW-1185">Reference proteome</keyword>
<dbReference type="EMBL" id="JABTTQ020000003">
    <property type="protein sequence ID" value="KAK6160795.1"/>
    <property type="molecule type" value="Genomic_DNA"/>
</dbReference>
<sequence length="179" mass="20177">MSYGRSTSFSSVSEVFSLNPLPYQVLLILAVIFIFLGLQWYVSLESAVGAEESMGWLLMVVSLVFLFAVVKWLSSFDSGVVFVAVVSVGRRRWERIISGRRVGVGRRGEWRPILLLLVMVRCTDLFFLRVVYMMKEKWMIFFVKGQSGGQSDGAIGALRRKTLISPSLVVKSSPWISHC</sequence>
<feature type="transmembrane region" description="Helical" evidence="1">
    <location>
        <begin position="54"/>
        <end position="73"/>
    </location>
</feature>
<reference evidence="2 3" key="1">
    <citation type="journal article" date="2021" name="Comput. Struct. Biotechnol. J.">
        <title>De novo genome assembly of the potent medicinal plant Rehmannia glutinosa using nanopore technology.</title>
        <authorList>
            <person name="Ma L."/>
            <person name="Dong C."/>
            <person name="Song C."/>
            <person name="Wang X."/>
            <person name="Zheng X."/>
            <person name="Niu Y."/>
            <person name="Chen S."/>
            <person name="Feng W."/>
        </authorList>
    </citation>
    <scope>NUCLEOTIDE SEQUENCE [LARGE SCALE GENOMIC DNA]</scope>
    <source>
        <strain evidence="2">DH-2019</strain>
    </source>
</reference>
<feature type="transmembrane region" description="Helical" evidence="1">
    <location>
        <begin position="113"/>
        <end position="132"/>
    </location>
</feature>
<evidence type="ECO:0000256" key="1">
    <source>
        <dbReference type="SAM" id="Phobius"/>
    </source>
</evidence>
<gene>
    <name evidence="2" type="ORF">DH2020_004176</name>
</gene>